<evidence type="ECO:0000313" key="2">
    <source>
        <dbReference type="Proteomes" id="UP000286246"/>
    </source>
</evidence>
<dbReference type="Proteomes" id="UP000286246">
    <property type="component" value="Unassembled WGS sequence"/>
</dbReference>
<dbReference type="EMBL" id="RAPY01000001">
    <property type="protein sequence ID" value="RKE55448.1"/>
    <property type="molecule type" value="Genomic_DNA"/>
</dbReference>
<sequence length="87" mass="10133">MKVTVWDTYVKKQNGETMHFDIIAPEYIREEAIIHQMGKEYLATKQHADLQLTAKECRLCHQEIASAEMLESLHTKGYFIIEMEGCD</sequence>
<dbReference type="AlphaFoldDB" id="A0A420BFH7"/>
<organism evidence="1 2">
    <name type="scientific">Sphingobacterium detergens</name>
    <dbReference type="NCBI Taxonomy" id="1145106"/>
    <lineage>
        <taxon>Bacteria</taxon>
        <taxon>Pseudomonadati</taxon>
        <taxon>Bacteroidota</taxon>
        <taxon>Sphingobacteriia</taxon>
        <taxon>Sphingobacteriales</taxon>
        <taxon>Sphingobacteriaceae</taxon>
        <taxon>Sphingobacterium</taxon>
    </lineage>
</organism>
<accession>A0A420BFH7</accession>
<keyword evidence="2" id="KW-1185">Reference proteome</keyword>
<dbReference type="InterPro" id="IPR023122">
    <property type="entry name" value="NE1680-like_sf"/>
</dbReference>
<dbReference type="Pfam" id="PF09630">
    <property type="entry name" value="DUF2024"/>
    <property type="match status" value="1"/>
</dbReference>
<proteinExistence type="predicted"/>
<dbReference type="RefSeq" id="WP_120257230.1">
    <property type="nucleotide sequence ID" value="NZ_RAPY01000001.1"/>
</dbReference>
<reference evidence="1 2" key="1">
    <citation type="submission" date="2018-09" db="EMBL/GenBank/DDBJ databases">
        <title>Genomic Encyclopedia of Type Strains, Phase III (KMG-III): the genomes of soil and plant-associated and newly described type strains.</title>
        <authorList>
            <person name="Whitman W."/>
        </authorList>
    </citation>
    <scope>NUCLEOTIDE SEQUENCE [LARGE SCALE GENOMIC DNA]</scope>
    <source>
        <strain evidence="1 2">CECT 7938</strain>
    </source>
</reference>
<protein>
    <submittedName>
        <fullName evidence="1">Uncharacterized protein DUF2024</fullName>
    </submittedName>
</protein>
<dbReference type="InterPro" id="IPR018592">
    <property type="entry name" value="DUF2024"/>
</dbReference>
<dbReference type="OrthoDB" id="9795699at2"/>
<dbReference type="SUPFAM" id="SSF160766">
    <property type="entry name" value="NE1680-like"/>
    <property type="match status" value="1"/>
</dbReference>
<comment type="caution">
    <text evidence="1">The sequence shown here is derived from an EMBL/GenBank/DDBJ whole genome shotgun (WGS) entry which is preliminary data.</text>
</comment>
<evidence type="ECO:0000313" key="1">
    <source>
        <dbReference type="EMBL" id="RKE55448.1"/>
    </source>
</evidence>
<gene>
    <name evidence="1" type="ORF">DFQ12_0280</name>
</gene>
<dbReference type="Gene3D" id="3.10.510.10">
    <property type="entry name" value="NE1680-like"/>
    <property type="match status" value="1"/>
</dbReference>
<name>A0A420BFH7_SPHD1</name>